<dbReference type="OrthoDB" id="434092at2759"/>
<keyword evidence="2 10" id="KW-0444">Lipid biosynthesis</keyword>
<comment type="catalytic activity">
    <reaction evidence="10">
        <text>a very-long-chain acyl-CoA + malonyl-CoA + H(+) = a very-long-chain 3-oxoacyl-CoA + CO2 + CoA</text>
        <dbReference type="Rhea" id="RHEA:32727"/>
        <dbReference type="ChEBI" id="CHEBI:15378"/>
        <dbReference type="ChEBI" id="CHEBI:16526"/>
        <dbReference type="ChEBI" id="CHEBI:57287"/>
        <dbReference type="ChEBI" id="CHEBI:57384"/>
        <dbReference type="ChEBI" id="CHEBI:90725"/>
        <dbReference type="ChEBI" id="CHEBI:90736"/>
        <dbReference type="EC" id="2.3.1.199"/>
    </reaction>
</comment>
<keyword evidence="4 10" id="KW-0812">Transmembrane</keyword>
<keyword evidence="13" id="KW-1185">Reference proteome</keyword>
<keyword evidence="5 10" id="KW-0276">Fatty acid metabolism</keyword>
<comment type="subcellular location">
    <subcellularLocation>
        <location evidence="1">Membrane</location>
        <topology evidence="1">Multi-pass membrane protein</topology>
    </subcellularLocation>
</comment>
<evidence type="ECO:0000256" key="6">
    <source>
        <dbReference type="ARBA" id="ARBA00022989"/>
    </source>
</evidence>
<gene>
    <name evidence="11" type="ORF">B4U79_09666</name>
    <name evidence="12" type="ORF">B4U79_15491</name>
</gene>
<dbReference type="EMBL" id="NCKU01001033">
    <property type="protein sequence ID" value="RWS13294.1"/>
    <property type="molecule type" value="Genomic_DNA"/>
</dbReference>
<evidence type="ECO:0000313" key="11">
    <source>
        <dbReference type="EMBL" id="RWS13120.1"/>
    </source>
</evidence>
<evidence type="ECO:0000313" key="12">
    <source>
        <dbReference type="EMBL" id="RWS13294.1"/>
    </source>
</evidence>
<dbReference type="GO" id="GO:0009922">
    <property type="term" value="F:fatty acid elongase activity"/>
    <property type="evidence" value="ECO:0007669"/>
    <property type="project" value="UniProtKB-EC"/>
</dbReference>
<dbReference type="GO" id="GO:0030148">
    <property type="term" value="P:sphingolipid biosynthetic process"/>
    <property type="evidence" value="ECO:0007669"/>
    <property type="project" value="TreeGrafter"/>
</dbReference>
<dbReference type="PANTHER" id="PTHR11157">
    <property type="entry name" value="FATTY ACID ACYL TRANSFERASE-RELATED"/>
    <property type="match status" value="1"/>
</dbReference>
<evidence type="ECO:0000256" key="2">
    <source>
        <dbReference type="ARBA" id="ARBA00022516"/>
    </source>
</evidence>
<evidence type="ECO:0000256" key="1">
    <source>
        <dbReference type="ARBA" id="ARBA00004141"/>
    </source>
</evidence>
<dbReference type="InterPro" id="IPR002076">
    <property type="entry name" value="ELO_fam"/>
</dbReference>
<sequence length="286" mass="33889">MELLSDRNTTTKTWPRSGNLLQYLLTDIWEIGSDPRVSKLPLMNGGPWLLLAIIAFYLYFSTYLGPRLMKSRKAYDLRSVIRIYNFIMMCFNGYFFVLCAYHTDFGLKTWGCHPIILKEADDMWHWKLKMIWFFLLSKFVDLLETVFFVLRKKDSQLSALHIFHHSIVPLDVWVGMRYSPSESACFFPFINSFVHMLMYLYYGLSTFGESMRPYLWWKKYLTQLQILQLSLISLHCFHLVLLPDCNIPKALFAIYLPQAILLVYLFVVFFIDTYAKNARKFQSKTD</sequence>
<feature type="transmembrane region" description="Helical" evidence="10">
    <location>
        <begin position="186"/>
        <end position="204"/>
    </location>
</feature>
<feature type="transmembrane region" description="Helical" evidence="10">
    <location>
        <begin position="130"/>
        <end position="150"/>
    </location>
</feature>
<dbReference type="Pfam" id="PF01151">
    <property type="entry name" value="ELO"/>
    <property type="match status" value="1"/>
</dbReference>
<evidence type="ECO:0000256" key="3">
    <source>
        <dbReference type="ARBA" id="ARBA00022679"/>
    </source>
</evidence>
<keyword evidence="8 10" id="KW-0472">Membrane</keyword>
<dbReference type="EC" id="2.3.1.199" evidence="10"/>
<evidence type="ECO:0000256" key="7">
    <source>
        <dbReference type="ARBA" id="ARBA00023098"/>
    </source>
</evidence>
<keyword evidence="3 10" id="KW-0808">Transferase</keyword>
<comment type="similarity">
    <text evidence="10">Belongs to the ELO family.</text>
</comment>
<accession>A0A3S3P216</accession>
<reference evidence="11" key="2">
    <citation type="submission" date="2018-11" db="EMBL/GenBank/DDBJ databases">
        <title>Trombidioid mite genomics.</title>
        <authorList>
            <person name="Dong X."/>
        </authorList>
    </citation>
    <scope>NUCLEOTIDE SEQUENCE</scope>
    <source>
        <strain evidence="11">UoL-WK</strain>
    </source>
</reference>
<evidence type="ECO:0000256" key="9">
    <source>
        <dbReference type="ARBA" id="ARBA00023160"/>
    </source>
</evidence>
<keyword evidence="7 10" id="KW-0443">Lipid metabolism</keyword>
<evidence type="ECO:0000256" key="8">
    <source>
        <dbReference type="ARBA" id="ARBA00023136"/>
    </source>
</evidence>
<dbReference type="GO" id="GO:0034626">
    <property type="term" value="P:fatty acid elongation, polyunsaturated fatty acid"/>
    <property type="evidence" value="ECO:0007669"/>
    <property type="project" value="TreeGrafter"/>
</dbReference>
<dbReference type="GO" id="GO:0042761">
    <property type="term" value="P:very long-chain fatty acid biosynthetic process"/>
    <property type="evidence" value="ECO:0007669"/>
    <property type="project" value="TreeGrafter"/>
</dbReference>
<evidence type="ECO:0000256" key="4">
    <source>
        <dbReference type="ARBA" id="ARBA00022692"/>
    </source>
</evidence>
<dbReference type="GO" id="GO:0034625">
    <property type="term" value="P:fatty acid elongation, monounsaturated fatty acid"/>
    <property type="evidence" value="ECO:0007669"/>
    <property type="project" value="TreeGrafter"/>
</dbReference>
<keyword evidence="6 10" id="KW-1133">Transmembrane helix</keyword>
<dbReference type="Proteomes" id="UP000285301">
    <property type="component" value="Unassembled WGS sequence"/>
</dbReference>
<evidence type="ECO:0000256" key="10">
    <source>
        <dbReference type="RuleBase" id="RU361115"/>
    </source>
</evidence>
<feature type="transmembrane region" description="Helical" evidence="10">
    <location>
        <begin position="254"/>
        <end position="275"/>
    </location>
</feature>
<dbReference type="GO" id="GO:0005789">
    <property type="term" value="C:endoplasmic reticulum membrane"/>
    <property type="evidence" value="ECO:0007669"/>
    <property type="project" value="TreeGrafter"/>
</dbReference>
<dbReference type="PANTHER" id="PTHR11157:SF69">
    <property type="entry name" value="ELONGATION OF VERY LONG CHAIN FATTY ACIDS PROTEIN 7"/>
    <property type="match status" value="1"/>
</dbReference>
<organism evidence="11 13">
    <name type="scientific">Dinothrombium tinctorium</name>
    <dbReference type="NCBI Taxonomy" id="1965070"/>
    <lineage>
        <taxon>Eukaryota</taxon>
        <taxon>Metazoa</taxon>
        <taxon>Ecdysozoa</taxon>
        <taxon>Arthropoda</taxon>
        <taxon>Chelicerata</taxon>
        <taxon>Arachnida</taxon>
        <taxon>Acari</taxon>
        <taxon>Acariformes</taxon>
        <taxon>Trombidiformes</taxon>
        <taxon>Prostigmata</taxon>
        <taxon>Anystina</taxon>
        <taxon>Parasitengona</taxon>
        <taxon>Trombidioidea</taxon>
        <taxon>Trombidiidae</taxon>
        <taxon>Dinothrombium</taxon>
    </lineage>
</organism>
<evidence type="ECO:0000256" key="5">
    <source>
        <dbReference type="ARBA" id="ARBA00022832"/>
    </source>
</evidence>
<feature type="transmembrane region" description="Helical" evidence="10">
    <location>
        <begin position="83"/>
        <end position="103"/>
    </location>
</feature>
<comment type="caution">
    <text evidence="11">The sequence shown here is derived from an EMBL/GenBank/DDBJ whole genome shotgun (WGS) entry which is preliminary data.</text>
</comment>
<dbReference type="EMBL" id="NCKU01001088">
    <property type="protein sequence ID" value="RWS13120.1"/>
    <property type="molecule type" value="Genomic_DNA"/>
</dbReference>
<protein>
    <recommendedName>
        <fullName evidence="10">Elongation of very long chain fatty acids protein</fullName>
        <ecNumber evidence="10">2.3.1.199</ecNumber>
    </recommendedName>
    <alternativeName>
        <fullName evidence="10">Very-long-chain 3-oxoacyl-CoA synthase</fullName>
    </alternativeName>
</protein>
<feature type="transmembrane region" description="Helical" evidence="10">
    <location>
        <begin position="224"/>
        <end position="242"/>
    </location>
</feature>
<reference evidence="11 13" key="1">
    <citation type="journal article" date="2018" name="Gigascience">
        <title>Genomes of trombidid mites reveal novel predicted allergens and laterally-transferred genes associated with secondary metabolism.</title>
        <authorList>
            <person name="Dong X."/>
            <person name="Chaisiri K."/>
            <person name="Xia D."/>
            <person name="Armstrong S.D."/>
            <person name="Fang Y."/>
            <person name="Donnelly M.J."/>
            <person name="Kadowaki T."/>
            <person name="McGarry J.W."/>
            <person name="Darby A.C."/>
            <person name="Makepeace B.L."/>
        </authorList>
    </citation>
    <scope>NUCLEOTIDE SEQUENCE [LARGE SCALE GENOMIC DNA]</scope>
    <source>
        <strain evidence="11">UoL-WK</strain>
    </source>
</reference>
<feature type="transmembrane region" description="Helical" evidence="10">
    <location>
        <begin position="157"/>
        <end position="174"/>
    </location>
</feature>
<keyword evidence="9 10" id="KW-0275">Fatty acid biosynthesis</keyword>
<feature type="transmembrane region" description="Helical" evidence="10">
    <location>
        <begin position="45"/>
        <end position="62"/>
    </location>
</feature>
<dbReference type="AlphaFoldDB" id="A0A3S3P216"/>
<proteinExistence type="inferred from homology"/>
<name>A0A3S3P216_9ACAR</name>
<evidence type="ECO:0000313" key="13">
    <source>
        <dbReference type="Proteomes" id="UP000285301"/>
    </source>
</evidence>
<dbReference type="GO" id="GO:0019367">
    <property type="term" value="P:fatty acid elongation, saturated fatty acid"/>
    <property type="evidence" value="ECO:0007669"/>
    <property type="project" value="TreeGrafter"/>
</dbReference>